<reference evidence="3" key="2">
    <citation type="submission" date="2025-08" db="UniProtKB">
        <authorList>
            <consortium name="RefSeq"/>
        </authorList>
    </citation>
    <scope>IDENTIFICATION</scope>
    <source>
        <tissue evidence="3">Leaf</tissue>
    </source>
</reference>
<keyword evidence="2" id="KW-1185">Reference proteome</keyword>
<feature type="region of interest" description="Disordered" evidence="1">
    <location>
        <begin position="253"/>
        <end position="287"/>
    </location>
</feature>
<feature type="compositionally biased region" description="Basic residues" evidence="1">
    <location>
        <begin position="169"/>
        <end position="179"/>
    </location>
</feature>
<feature type="compositionally biased region" description="Basic and acidic residues" evidence="1">
    <location>
        <begin position="180"/>
        <end position="194"/>
    </location>
</feature>
<accession>A0A9R0JPU5</accession>
<sequence>MELKELPVFTQTNLGTCVVVAVSPDITAGKFKGELERAHICCFPELGFLSIDEVMVKQINCYYRLPDMLPLEHVFHGLQDSWFLYVNGEAQVYPPMKKKKKKKKKRKKNPKVKNFSERLGDDILEPEPKGNVSSVCEGKRRGQQEVLHPSEVSDFNATALVSTPPSRKEKMRKRKPKLKKCAERFSHERLEPEQKGNTSSVCQKKLSGQQEVQHPSKVSESNATAESPCGSLSGAVSVSGIIDRYFTNFINVDPNGSASSSEATTGTGQCDMENISLDKNSSKKRNSLKTRQRLLPSLLPEDSNNVVGLKNNYERSEVGNRLVVASSNLGSSQRSSLSKVKKLLDSDAGSIIRNLIFEVN</sequence>
<evidence type="ECO:0000313" key="2">
    <source>
        <dbReference type="Proteomes" id="UP000813463"/>
    </source>
</evidence>
<feature type="compositionally biased region" description="Polar residues" evidence="1">
    <location>
        <begin position="195"/>
        <end position="225"/>
    </location>
</feature>
<dbReference type="AlphaFoldDB" id="A0A9R0JPU5"/>
<feature type="region of interest" description="Disordered" evidence="1">
    <location>
        <begin position="96"/>
        <end position="231"/>
    </location>
</feature>
<protein>
    <submittedName>
        <fullName evidence="3">Uncharacterized protein isoform X2</fullName>
    </submittedName>
</protein>
<name>A0A9R0JPU5_SPIOL</name>
<evidence type="ECO:0000313" key="3">
    <source>
        <dbReference type="RefSeq" id="XP_021842680.2"/>
    </source>
</evidence>
<reference evidence="2" key="1">
    <citation type="journal article" date="2021" name="Nat. Commun.">
        <title>Genomic analyses provide insights into spinach domestication and the genetic basis of agronomic traits.</title>
        <authorList>
            <person name="Cai X."/>
            <person name="Sun X."/>
            <person name="Xu C."/>
            <person name="Sun H."/>
            <person name="Wang X."/>
            <person name="Ge C."/>
            <person name="Zhang Z."/>
            <person name="Wang Q."/>
            <person name="Fei Z."/>
            <person name="Jiao C."/>
            <person name="Wang Q."/>
        </authorList>
    </citation>
    <scope>NUCLEOTIDE SEQUENCE [LARGE SCALE GENOMIC DNA]</scope>
    <source>
        <strain evidence="2">cv. Varoflay</strain>
    </source>
</reference>
<gene>
    <name evidence="3" type="primary">LOC110782753</name>
</gene>
<evidence type="ECO:0000256" key="1">
    <source>
        <dbReference type="SAM" id="MobiDB-lite"/>
    </source>
</evidence>
<organism evidence="2 3">
    <name type="scientific">Spinacia oleracea</name>
    <name type="common">Spinach</name>
    <dbReference type="NCBI Taxonomy" id="3562"/>
    <lineage>
        <taxon>Eukaryota</taxon>
        <taxon>Viridiplantae</taxon>
        <taxon>Streptophyta</taxon>
        <taxon>Embryophyta</taxon>
        <taxon>Tracheophyta</taxon>
        <taxon>Spermatophyta</taxon>
        <taxon>Magnoliopsida</taxon>
        <taxon>eudicotyledons</taxon>
        <taxon>Gunneridae</taxon>
        <taxon>Pentapetalae</taxon>
        <taxon>Caryophyllales</taxon>
        <taxon>Chenopodiaceae</taxon>
        <taxon>Chenopodioideae</taxon>
        <taxon>Anserineae</taxon>
        <taxon>Spinacia</taxon>
    </lineage>
</organism>
<feature type="compositionally biased region" description="Basic residues" evidence="1">
    <location>
        <begin position="96"/>
        <end position="111"/>
    </location>
</feature>
<feature type="compositionally biased region" description="Low complexity" evidence="1">
    <location>
        <begin position="256"/>
        <end position="268"/>
    </location>
</feature>
<proteinExistence type="predicted"/>
<dbReference type="Proteomes" id="UP000813463">
    <property type="component" value="Chromosome 4"/>
</dbReference>
<dbReference type="GeneID" id="110782753"/>
<dbReference type="RefSeq" id="XP_021842680.2">
    <property type="nucleotide sequence ID" value="XM_021986988.2"/>
</dbReference>
<feature type="compositionally biased region" description="Polar residues" evidence="1">
    <location>
        <begin position="153"/>
        <end position="163"/>
    </location>
</feature>